<evidence type="ECO:0000313" key="3">
    <source>
        <dbReference type="Proteomes" id="UP000016498"/>
    </source>
</evidence>
<dbReference type="Proteomes" id="UP000016498">
    <property type="component" value="Unassembled WGS sequence"/>
</dbReference>
<sequence length="45" mass="4769">MPSAPPTRYEQGGCAVEVNRSAWFAQAPGPSRNLPETEPIKGGTL</sequence>
<protein>
    <submittedName>
        <fullName evidence="2">Uncharacterized protein</fullName>
    </submittedName>
</protein>
<organism evidence="2 3">
    <name type="scientific">Actinomyces johnsonii F0510</name>
    <dbReference type="NCBI Taxonomy" id="1227262"/>
    <lineage>
        <taxon>Bacteria</taxon>
        <taxon>Bacillati</taxon>
        <taxon>Actinomycetota</taxon>
        <taxon>Actinomycetes</taxon>
        <taxon>Actinomycetales</taxon>
        <taxon>Actinomycetaceae</taxon>
        <taxon>Actinomyces</taxon>
    </lineage>
</organism>
<dbReference type="HOGENOM" id="CLU_3195071_0_0_11"/>
<name>U1QHU4_9ACTO</name>
<evidence type="ECO:0000256" key="1">
    <source>
        <dbReference type="SAM" id="MobiDB-lite"/>
    </source>
</evidence>
<accession>U1QHU4</accession>
<evidence type="ECO:0000313" key="2">
    <source>
        <dbReference type="EMBL" id="ERH21434.1"/>
    </source>
</evidence>
<dbReference type="EMBL" id="AWSD01000065">
    <property type="protein sequence ID" value="ERH21434.1"/>
    <property type="molecule type" value="Genomic_DNA"/>
</dbReference>
<dbReference type="AlphaFoldDB" id="U1QHU4"/>
<comment type="caution">
    <text evidence="2">The sequence shown here is derived from an EMBL/GenBank/DDBJ whole genome shotgun (WGS) entry which is preliminary data.</text>
</comment>
<proteinExistence type="predicted"/>
<gene>
    <name evidence="2" type="ORF">HMPREF1549_00634</name>
</gene>
<feature type="region of interest" description="Disordered" evidence="1">
    <location>
        <begin position="26"/>
        <end position="45"/>
    </location>
</feature>
<reference evidence="2 3" key="1">
    <citation type="submission" date="2013-06" db="EMBL/GenBank/DDBJ databases">
        <authorList>
            <person name="Weinstock G."/>
            <person name="Sodergren E."/>
            <person name="Lobos E.A."/>
            <person name="Fulton L."/>
            <person name="Fulton R."/>
            <person name="Courtney L."/>
            <person name="Fronick C."/>
            <person name="O'Laughlin M."/>
            <person name="Godfrey J."/>
            <person name="Wilson R.M."/>
            <person name="Miner T."/>
            <person name="Farmer C."/>
            <person name="Delehaunty K."/>
            <person name="Cordes M."/>
            <person name="Minx P."/>
            <person name="Tomlinson C."/>
            <person name="Chen J."/>
            <person name="Wollam A."/>
            <person name="Pepin K.H."/>
            <person name="Bhonagiri V."/>
            <person name="Zhang X."/>
            <person name="Warren W."/>
            <person name="Mitreva M."/>
            <person name="Mardis E.R."/>
            <person name="Wilson R.K."/>
        </authorList>
    </citation>
    <scope>NUCLEOTIDE SEQUENCE [LARGE SCALE GENOMIC DNA]</scope>
    <source>
        <strain evidence="2 3">F0510</strain>
    </source>
</reference>